<dbReference type="SUPFAM" id="SSF51556">
    <property type="entry name" value="Metallo-dependent hydrolases"/>
    <property type="match status" value="2"/>
</dbReference>
<dbReference type="Proteomes" id="UP000515908">
    <property type="component" value="Chromosome 14"/>
</dbReference>
<dbReference type="InterPro" id="IPR032466">
    <property type="entry name" value="Metal_Hydrolase"/>
</dbReference>
<dbReference type="PANTHER" id="PTHR11359">
    <property type="entry name" value="AMP DEAMINASE"/>
    <property type="match status" value="1"/>
</dbReference>
<feature type="region of interest" description="Disordered" evidence="2">
    <location>
        <begin position="563"/>
        <end position="587"/>
    </location>
</feature>
<dbReference type="PANTHER" id="PTHR11359:SF0">
    <property type="entry name" value="AMP DEAMINASE"/>
    <property type="match status" value="1"/>
</dbReference>
<keyword evidence="4" id="KW-1185">Reference proteome</keyword>
<gene>
    <name evidence="3" type="ORF">ADEAN_000711600</name>
</gene>
<organism evidence="3 4">
    <name type="scientific">Angomonas deanei</name>
    <dbReference type="NCBI Taxonomy" id="59799"/>
    <lineage>
        <taxon>Eukaryota</taxon>
        <taxon>Discoba</taxon>
        <taxon>Euglenozoa</taxon>
        <taxon>Kinetoplastea</taxon>
        <taxon>Metakinetoplastina</taxon>
        <taxon>Trypanosomatida</taxon>
        <taxon>Trypanosomatidae</taxon>
        <taxon>Strigomonadinae</taxon>
        <taxon>Angomonas</taxon>
    </lineage>
</organism>
<dbReference type="GO" id="GO:0003876">
    <property type="term" value="F:AMP deaminase activity"/>
    <property type="evidence" value="ECO:0007669"/>
    <property type="project" value="InterPro"/>
</dbReference>
<evidence type="ECO:0000256" key="2">
    <source>
        <dbReference type="SAM" id="MobiDB-lite"/>
    </source>
</evidence>
<evidence type="ECO:0000313" key="4">
    <source>
        <dbReference type="Proteomes" id="UP000515908"/>
    </source>
</evidence>
<dbReference type="GO" id="GO:0005829">
    <property type="term" value="C:cytosol"/>
    <property type="evidence" value="ECO:0007669"/>
    <property type="project" value="TreeGrafter"/>
</dbReference>
<dbReference type="EMBL" id="LR877158">
    <property type="protein sequence ID" value="CAD2219607.1"/>
    <property type="molecule type" value="Genomic_DNA"/>
</dbReference>
<protein>
    <submittedName>
        <fullName evidence="3">Uncharacterized protein</fullName>
    </submittedName>
</protein>
<comment type="similarity">
    <text evidence="1">Belongs to the metallo-dependent hydrolases superfamily. Adenosine and AMP deaminases family.</text>
</comment>
<dbReference type="InterPro" id="IPR006329">
    <property type="entry name" value="AMPD"/>
</dbReference>
<accession>A0A7G2CKJ6</accession>
<sequence length="1006" mass="113678">MFSEQQHHKVLITDDEGDQAFQLAAPLILKGMHIIECMQALPQAARLSHRVQELYAFVNRYNRQHGINVSDRAPSHTIQRAVDDLSKQTKMLKPYLDSVMASFASIRGTPPSTEGSTPTVGGVRRQLDGGLIAPAELRLQDFLLAQPLYNYTHYYLFLTEFYKIVSDHVLFTACEPRTKILTSRYELHKSFNSGREESFLQGTNGNSCTRPDIKKAPKTDVRSLESFFSASSLVSFLEHIRTTQPDRVLRGGGPDGQGHSLTVEEVFRQFYGPSYATRRKSDGQNGSKHNREDDAFALTIEGLELRPDYADVGSSWSNLSSLPLLTVKDETANGGKPAGSRGTTDAALLLQYFLNLFLDGNNSSLLIDLVRHVLRGVRRQVYGADGVVMDKIELELTVTGRSNKELERMAEWCYHCGLIELEEEEGDHPSTDGDCKNKISDMVFISLRISQYAFEGKGDSAGADTSLEEGGLKLGQELWRTLMNDRLLDDGEDAEKLRADGDAQKETVAEHFGDILFNLFGPIWECIMNPQQHKPLAALLSRLVAFSISFDRSPEIQEMPVPSEFMTESEAKSKTQQGDGDGKRVYSPTHVNQYKVKGSFAPPDAFFAYHIWRNIHTINCFTSAHHFFWSGLRKNNNSNTSENGTKVNWGYDTLFSTQRSSSAREAKKSNVNETFDYEETQSEYTVDGGANRNNNNNNVNRKFMEAPAAFGSPFWSYFIPEHSVFRYYEPLFKNNSTLKFRIHGSNNSMLDNTSSGMVGNKDKTLFMEAVLGLLLADEIVNPYVAFEWSPMSYYYYLTQRCIMLSPSRNKKAPTLVRNTLLNKAIPMSVHLGLNSMIVTLEPLFYVSSNDALNEELEDLKKNYYLSTTDVNEMCLHGVEQRGRGTFYRSSLRPGAGPYLDEWYSWGIRCWPRTPYQMNHAQYTQVPSLRLYYRETALLHEVELLARWGIFRGATAQDGSTPHASLQFSDATLETFFQQILEDQSFTRQTDEKNKLLSAEAKVTTEA</sequence>
<dbReference type="Gene3D" id="3.20.20.140">
    <property type="entry name" value="Metal-dependent hydrolases"/>
    <property type="match status" value="2"/>
</dbReference>
<reference evidence="3 4" key="1">
    <citation type="submission" date="2020-08" db="EMBL/GenBank/DDBJ databases">
        <authorList>
            <person name="Newling K."/>
            <person name="Davey J."/>
            <person name="Forrester S."/>
        </authorList>
    </citation>
    <scope>NUCLEOTIDE SEQUENCE [LARGE SCALE GENOMIC DNA]</scope>
    <source>
        <strain evidence="4">Crithidia deanei Carvalho (ATCC PRA-265)</strain>
    </source>
</reference>
<dbReference type="GO" id="GO:0046033">
    <property type="term" value="P:AMP metabolic process"/>
    <property type="evidence" value="ECO:0007669"/>
    <property type="project" value="TreeGrafter"/>
</dbReference>
<evidence type="ECO:0000313" key="3">
    <source>
        <dbReference type="EMBL" id="CAD2219607.1"/>
    </source>
</evidence>
<dbReference type="AlphaFoldDB" id="A0A7G2CKJ6"/>
<evidence type="ECO:0000256" key="1">
    <source>
        <dbReference type="ARBA" id="ARBA00006676"/>
    </source>
</evidence>
<name>A0A7G2CKJ6_9TRYP</name>
<dbReference type="GO" id="GO:0032264">
    <property type="term" value="P:IMP salvage"/>
    <property type="evidence" value="ECO:0007669"/>
    <property type="project" value="InterPro"/>
</dbReference>
<dbReference type="VEuPathDB" id="TriTrypDB:ADEAN_000711600"/>
<proteinExistence type="inferred from homology"/>